<dbReference type="GO" id="GO:0016491">
    <property type="term" value="F:oxidoreductase activity"/>
    <property type="evidence" value="ECO:0007669"/>
    <property type="project" value="InterPro"/>
</dbReference>
<dbReference type="InterPro" id="IPR020843">
    <property type="entry name" value="ER"/>
</dbReference>
<dbReference type="PROSITE" id="PS01162">
    <property type="entry name" value="QOR_ZETA_CRYSTAL"/>
    <property type="match status" value="1"/>
</dbReference>
<organism evidence="2 3">
    <name type="scientific">Halomonas campaniensis</name>
    <dbReference type="NCBI Taxonomy" id="213554"/>
    <lineage>
        <taxon>Bacteria</taxon>
        <taxon>Pseudomonadati</taxon>
        <taxon>Pseudomonadota</taxon>
        <taxon>Gammaproteobacteria</taxon>
        <taxon>Oceanospirillales</taxon>
        <taxon>Halomonadaceae</taxon>
        <taxon>Halomonas</taxon>
    </lineage>
</organism>
<dbReference type="Pfam" id="PF00107">
    <property type="entry name" value="ADH_zinc_N"/>
    <property type="match status" value="1"/>
</dbReference>
<evidence type="ECO:0000313" key="2">
    <source>
        <dbReference type="EMBL" id="OWV30911.1"/>
    </source>
</evidence>
<dbReference type="Gene3D" id="3.90.180.10">
    <property type="entry name" value="Medium-chain alcohol dehydrogenases, catalytic domain"/>
    <property type="match status" value="1"/>
</dbReference>
<dbReference type="Pfam" id="PF08240">
    <property type="entry name" value="ADH_N"/>
    <property type="match status" value="1"/>
</dbReference>
<comment type="caution">
    <text evidence="2">The sequence shown here is derived from an EMBL/GenBank/DDBJ whole genome shotgun (WGS) entry which is preliminary data.</text>
</comment>
<dbReference type="InterPro" id="IPR051397">
    <property type="entry name" value="Zn-ADH-like_protein"/>
</dbReference>
<proteinExistence type="predicted"/>
<dbReference type="SUPFAM" id="SSF50129">
    <property type="entry name" value="GroES-like"/>
    <property type="match status" value="1"/>
</dbReference>
<evidence type="ECO:0000259" key="1">
    <source>
        <dbReference type="SMART" id="SM00829"/>
    </source>
</evidence>
<dbReference type="PANTHER" id="PTHR43677:SF4">
    <property type="entry name" value="QUINONE OXIDOREDUCTASE-LIKE PROTEIN 2"/>
    <property type="match status" value="1"/>
</dbReference>
<dbReference type="EMBL" id="JPUA01000011">
    <property type="protein sequence ID" value="OWV30911.1"/>
    <property type="molecule type" value="Genomic_DNA"/>
</dbReference>
<dbReference type="AlphaFoldDB" id="A0A246S3C7"/>
<dbReference type="Gene3D" id="3.40.50.720">
    <property type="entry name" value="NAD(P)-binding Rossmann-like Domain"/>
    <property type="match status" value="1"/>
</dbReference>
<dbReference type="InterPro" id="IPR013154">
    <property type="entry name" value="ADH-like_N"/>
</dbReference>
<reference evidence="2 3" key="1">
    <citation type="submission" date="2014-08" db="EMBL/GenBank/DDBJ databases">
        <title>Draft genome sequence of a novel L-asparaginase producing marine bacterium, Halomonas campaniensis.</title>
        <authorList>
            <person name="Sundarakrishnan B."/>
            <person name="Moushumi Priya A."/>
            <person name="Raman G."/>
            <person name="Sakthivel N."/>
            <person name="Park S."/>
            <person name="Jayachandran S."/>
        </authorList>
    </citation>
    <scope>NUCLEOTIDE SEQUENCE [LARGE SCALE GENOMIC DNA]</scope>
    <source>
        <strain evidence="2 3">SK03</strain>
    </source>
</reference>
<dbReference type="Proteomes" id="UP000197334">
    <property type="component" value="Unassembled WGS sequence"/>
</dbReference>
<gene>
    <name evidence="2" type="ORF">JI62_04520</name>
</gene>
<dbReference type="InterPro" id="IPR002364">
    <property type="entry name" value="Quin_OxRdtase/zeta-crystal_CS"/>
</dbReference>
<dbReference type="SMART" id="SM00829">
    <property type="entry name" value="PKS_ER"/>
    <property type="match status" value="1"/>
</dbReference>
<name>A0A246S3C7_9GAMM</name>
<dbReference type="InterPro" id="IPR013149">
    <property type="entry name" value="ADH-like_C"/>
</dbReference>
<feature type="domain" description="Enoyl reductase (ER)" evidence="1">
    <location>
        <begin position="10"/>
        <end position="317"/>
    </location>
</feature>
<accession>A0A246S3C7</accession>
<keyword evidence="3" id="KW-1185">Reference proteome</keyword>
<dbReference type="SUPFAM" id="SSF51735">
    <property type="entry name" value="NAD(P)-binding Rossmann-fold domains"/>
    <property type="match status" value="1"/>
</dbReference>
<sequence length="319" mass="33677">MQASVYDKCGDPTVLRYADVPDPELGAFDVLIEVQAISIEGGDLINRQMTPPPRVDYIVGYAAAGVVVALGSGVSTRKVGDRVTSFGLDGSHATLRAIPESQTWLVPDGVDIAEAAVLPISFGTAHHCLFARGALQSGETVLIQAGAGGVGIAAIQLAKRMGAIVITVSSGSERLAKLTSLGADYVIDHQREDVVKAVFEYTQGRGVDLAIDPVGSTLQTSLQSLAPEGRLVFVGNAGGGELTVDLWPALQANHSLFGVFMGTQFGYPNVAATVDRMLDDVANANLKVLIDRRFPLEKAVDAHEYAERGKPFGRVVMHP</sequence>
<dbReference type="InterPro" id="IPR036291">
    <property type="entry name" value="NAD(P)-bd_dom_sf"/>
</dbReference>
<dbReference type="InterPro" id="IPR011032">
    <property type="entry name" value="GroES-like_sf"/>
</dbReference>
<dbReference type="OrthoDB" id="4190732at2"/>
<dbReference type="GO" id="GO:0008270">
    <property type="term" value="F:zinc ion binding"/>
    <property type="evidence" value="ECO:0007669"/>
    <property type="project" value="InterPro"/>
</dbReference>
<protein>
    <submittedName>
        <fullName evidence="2">NADP-dependent oxidoreductase</fullName>
    </submittedName>
</protein>
<dbReference type="PANTHER" id="PTHR43677">
    <property type="entry name" value="SHORT-CHAIN DEHYDROGENASE/REDUCTASE"/>
    <property type="match status" value="1"/>
</dbReference>
<evidence type="ECO:0000313" key="3">
    <source>
        <dbReference type="Proteomes" id="UP000197334"/>
    </source>
</evidence>